<dbReference type="InterPro" id="IPR039426">
    <property type="entry name" value="TonB-dep_rcpt-like"/>
</dbReference>
<protein>
    <submittedName>
        <fullName evidence="13">Zinc-regulated outer membrane receptor</fullName>
    </submittedName>
</protein>
<dbReference type="InterPro" id="IPR037066">
    <property type="entry name" value="Plug_dom_sf"/>
</dbReference>
<keyword evidence="13" id="KW-0675">Receptor</keyword>
<dbReference type="PANTHER" id="PTHR30069">
    <property type="entry name" value="TONB-DEPENDENT OUTER MEMBRANE RECEPTOR"/>
    <property type="match status" value="1"/>
</dbReference>
<gene>
    <name evidence="13" type="ORF">APY04_3465</name>
</gene>
<evidence type="ECO:0000256" key="3">
    <source>
        <dbReference type="ARBA" id="ARBA00022452"/>
    </source>
</evidence>
<dbReference type="PANTHER" id="PTHR30069:SF40">
    <property type="entry name" value="TONB-DEPENDENT RECEPTOR NMB0964-RELATED"/>
    <property type="match status" value="1"/>
</dbReference>
<dbReference type="InterPro" id="IPR000531">
    <property type="entry name" value="Beta-barrel_TonB"/>
</dbReference>
<keyword evidence="5 9" id="KW-0798">TonB box</keyword>
<dbReference type="STRING" id="121290.APY04_3465"/>
<evidence type="ECO:0000256" key="1">
    <source>
        <dbReference type="ARBA" id="ARBA00004571"/>
    </source>
</evidence>
<keyword evidence="3 8" id="KW-1134">Transmembrane beta strand</keyword>
<evidence type="ECO:0000259" key="11">
    <source>
        <dbReference type="Pfam" id="PF00593"/>
    </source>
</evidence>
<feature type="domain" description="TonB-dependent receptor plug" evidence="12">
    <location>
        <begin position="83"/>
        <end position="186"/>
    </location>
</feature>
<dbReference type="EMBL" id="LMTR01000094">
    <property type="protein sequence ID" value="KWT64201.1"/>
    <property type="molecule type" value="Genomic_DNA"/>
</dbReference>
<keyword evidence="6 8" id="KW-0472">Membrane</keyword>
<evidence type="ECO:0000256" key="10">
    <source>
        <dbReference type="SAM" id="MobiDB-lite"/>
    </source>
</evidence>
<dbReference type="InterPro" id="IPR036942">
    <property type="entry name" value="Beta-barrel_TonB_sf"/>
</dbReference>
<dbReference type="Proteomes" id="UP000059074">
    <property type="component" value="Unassembled WGS sequence"/>
</dbReference>
<comment type="subcellular location">
    <subcellularLocation>
        <location evidence="1 8">Cell outer membrane</location>
        <topology evidence="1 8">Multi-pass membrane protein</topology>
    </subcellularLocation>
</comment>
<keyword evidence="2 8" id="KW-0813">Transport</keyword>
<dbReference type="InterPro" id="IPR012910">
    <property type="entry name" value="Plug_dom"/>
</dbReference>
<feature type="region of interest" description="Disordered" evidence="10">
    <location>
        <begin position="43"/>
        <end position="63"/>
    </location>
</feature>
<dbReference type="PROSITE" id="PS52016">
    <property type="entry name" value="TONB_DEPENDENT_REC_3"/>
    <property type="match status" value="1"/>
</dbReference>
<evidence type="ECO:0000313" key="14">
    <source>
        <dbReference type="Proteomes" id="UP000059074"/>
    </source>
</evidence>
<feature type="domain" description="TonB-dependent receptor-like beta-barrel" evidence="11">
    <location>
        <begin position="319"/>
        <end position="741"/>
    </location>
</feature>
<keyword evidence="7 8" id="KW-0998">Cell outer membrane</keyword>
<dbReference type="Gene3D" id="2.40.170.20">
    <property type="entry name" value="TonB-dependent receptor, beta-barrel domain"/>
    <property type="match status" value="1"/>
</dbReference>
<evidence type="ECO:0000256" key="7">
    <source>
        <dbReference type="ARBA" id="ARBA00023237"/>
    </source>
</evidence>
<evidence type="ECO:0000259" key="12">
    <source>
        <dbReference type="Pfam" id="PF07715"/>
    </source>
</evidence>
<dbReference type="GO" id="GO:0009279">
    <property type="term" value="C:cell outer membrane"/>
    <property type="evidence" value="ECO:0007669"/>
    <property type="project" value="UniProtKB-SubCell"/>
</dbReference>
<accession>A0A109B8K1</accession>
<evidence type="ECO:0000256" key="4">
    <source>
        <dbReference type="ARBA" id="ARBA00022692"/>
    </source>
</evidence>
<dbReference type="GO" id="GO:0044718">
    <property type="term" value="P:siderophore transmembrane transport"/>
    <property type="evidence" value="ECO:0007669"/>
    <property type="project" value="TreeGrafter"/>
</dbReference>
<dbReference type="AlphaFoldDB" id="A0A109B8K1"/>
<keyword evidence="4 8" id="KW-0812">Transmembrane</keyword>
<dbReference type="SUPFAM" id="SSF56935">
    <property type="entry name" value="Porins"/>
    <property type="match status" value="1"/>
</dbReference>
<evidence type="ECO:0000256" key="8">
    <source>
        <dbReference type="PROSITE-ProRule" id="PRU01360"/>
    </source>
</evidence>
<sequence>MLVSGAVSALAQSAGTEEATAGGEASFDLPAVTVTTASPVVKAKPKAKRKSAAPAPSSVVQAPVEETAAPELQPLPGSIVDAETFASVSVATAREFEAVGGATITDTLQHKPGVTGSTFAPGANRPIIRGLDSYRVRTQENGIGTHDVAAISEDHAVPIDPLGVDRVEVVRGPATLRYGSQAIGGVVAAENERIPTYMPPGGLKTRIVGGVSSVDEGADGAVSVTAGTAGVVIHADGFKRSAQDYSSPHGRVHNSFVESEGASVGASLIGTDGFFGVSYTHFASVYGVPGWEADEGVDPRIDMEQNKFMAKGEWRVRNSGIDTVRFWFGASDYKHSEFARHAHDDDHDHDDDDHGHDHDEDGITPFSLGSRFLNRQQEGRIEVQHLPFVSALGEFSGAIGIHVDNRRTRGTSFEGESLLEPVHTTSVAAFWFEELAVTRQLTLQAAARIEHTTVDGTGWEDFHGHLHGDHGHFHAHTFSGEREYTPVSASVGMLYKLPFDTVARLTGSYVERAPDAAELFSKGMHEATGTFEVGNPFLDLEKATTAEIGLKKATGAFRFDASAYYTRYNGFIYRALQGLQCDPVMSGGEFNCVAGGGGHHHDDDDHGHDHGGHMFDLVYFQQRDATFYGAELALQYDVAPIWNGIWGVDGQYDFVRARFAGGENVPRIAPHRLGGGVYYHDANWFARVGLLHAFDQNEIGLNELETPRYTLVNAEISFTTTIDVSARGATKLTLGVRGENLADQDILNHSSFKRREEVYLPGASVRAFGVISFN</sequence>
<proteinExistence type="inferred from homology"/>
<dbReference type="Pfam" id="PF07715">
    <property type="entry name" value="Plug"/>
    <property type="match status" value="1"/>
</dbReference>
<evidence type="ECO:0000256" key="5">
    <source>
        <dbReference type="ARBA" id="ARBA00023077"/>
    </source>
</evidence>
<name>A0A109B8K1_HYPSL</name>
<dbReference type="Pfam" id="PF00593">
    <property type="entry name" value="TonB_dep_Rec_b-barrel"/>
    <property type="match status" value="1"/>
</dbReference>
<dbReference type="GO" id="GO:0015344">
    <property type="term" value="F:siderophore uptake transmembrane transporter activity"/>
    <property type="evidence" value="ECO:0007669"/>
    <property type="project" value="TreeGrafter"/>
</dbReference>
<organism evidence="13 14">
    <name type="scientific">Hyphomicrobium sulfonivorans</name>
    <dbReference type="NCBI Taxonomy" id="121290"/>
    <lineage>
        <taxon>Bacteria</taxon>
        <taxon>Pseudomonadati</taxon>
        <taxon>Pseudomonadota</taxon>
        <taxon>Alphaproteobacteria</taxon>
        <taxon>Hyphomicrobiales</taxon>
        <taxon>Hyphomicrobiaceae</taxon>
        <taxon>Hyphomicrobium</taxon>
    </lineage>
</organism>
<evidence type="ECO:0000256" key="6">
    <source>
        <dbReference type="ARBA" id="ARBA00023136"/>
    </source>
</evidence>
<dbReference type="PATRIC" id="fig|121290.4.peg.1825"/>
<evidence type="ECO:0000256" key="2">
    <source>
        <dbReference type="ARBA" id="ARBA00022448"/>
    </source>
</evidence>
<evidence type="ECO:0000313" key="13">
    <source>
        <dbReference type="EMBL" id="KWT64201.1"/>
    </source>
</evidence>
<comment type="caution">
    <text evidence="13">The sequence shown here is derived from an EMBL/GenBank/DDBJ whole genome shotgun (WGS) entry which is preliminary data.</text>
</comment>
<feature type="compositionally biased region" description="Low complexity" evidence="10">
    <location>
        <begin position="52"/>
        <end position="63"/>
    </location>
</feature>
<comment type="similarity">
    <text evidence="8 9">Belongs to the TonB-dependent receptor family.</text>
</comment>
<reference evidence="13 14" key="1">
    <citation type="submission" date="2015-10" db="EMBL/GenBank/DDBJ databases">
        <title>Transcriptomic analysis of a linuron degrading triple-species bacterial consortium.</title>
        <authorList>
            <person name="Albers P."/>
        </authorList>
    </citation>
    <scope>NUCLEOTIDE SEQUENCE [LARGE SCALE GENOMIC DNA]</scope>
    <source>
        <strain evidence="13 14">WDL6</strain>
    </source>
</reference>
<keyword evidence="14" id="KW-1185">Reference proteome</keyword>
<evidence type="ECO:0000256" key="9">
    <source>
        <dbReference type="RuleBase" id="RU003357"/>
    </source>
</evidence>
<dbReference type="Gene3D" id="2.170.130.10">
    <property type="entry name" value="TonB-dependent receptor, plug domain"/>
    <property type="match status" value="1"/>
</dbReference>